<proteinExistence type="predicted"/>
<reference evidence="1" key="1">
    <citation type="submission" date="2021-02" db="EMBL/GenBank/DDBJ databases">
        <title>Genomic Encyclopedia of Type Strains, Phase IV (KMG-V): Genome sequencing to study the core and pangenomes of soil and plant-associated prokaryotes.</title>
        <authorList>
            <person name="Whitman W."/>
        </authorList>
    </citation>
    <scope>NUCLEOTIDE SEQUENCE</scope>
    <source>
        <strain evidence="1">USDA 406</strain>
    </source>
</reference>
<accession>A0A8I2C6W0</accession>
<dbReference type="AlphaFoldDB" id="A0A8I2C6W0"/>
<evidence type="ECO:0000313" key="1">
    <source>
        <dbReference type="EMBL" id="MBP1295717.1"/>
    </source>
</evidence>
<evidence type="ECO:0000313" key="2">
    <source>
        <dbReference type="Proteomes" id="UP000673383"/>
    </source>
</evidence>
<name>A0A8I2C6W0_BRAEL</name>
<gene>
    <name evidence="1" type="ORF">JOH49_005470</name>
</gene>
<dbReference type="EMBL" id="JAFICZ010000001">
    <property type="protein sequence ID" value="MBP1295717.1"/>
    <property type="molecule type" value="Genomic_DNA"/>
</dbReference>
<comment type="caution">
    <text evidence="1">The sequence shown here is derived from an EMBL/GenBank/DDBJ whole genome shotgun (WGS) entry which is preliminary data.</text>
</comment>
<organism evidence="1 2">
    <name type="scientific">Bradyrhizobium elkanii</name>
    <dbReference type="NCBI Taxonomy" id="29448"/>
    <lineage>
        <taxon>Bacteria</taxon>
        <taxon>Pseudomonadati</taxon>
        <taxon>Pseudomonadota</taxon>
        <taxon>Alphaproteobacteria</taxon>
        <taxon>Hyphomicrobiales</taxon>
        <taxon>Nitrobacteraceae</taxon>
        <taxon>Bradyrhizobium</taxon>
    </lineage>
</organism>
<evidence type="ECO:0008006" key="3">
    <source>
        <dbReference type="Google" id="ProtNLM"/>
    </source>
</evidence>
<protein>
    <recommendedName>
        <fullName evidence="3">DUF2285 domain-containing protein</fullName>
    </recommendedName>
</protein>
<sequence>MAYPTQIGRHDLLEIHGDMGARAGTIVLGTIIPIRQQVCYSFVGCALSHLLKMYMVQNSPLDPPVTDRAPGDTTPTSYDEKHLVTYLRLLQAEDEGADWREVARIVLHIDPESDPHRARTAYESHLARAKWMTEQGRFLRKGGAN</sequence>
<dbReference type="Proteomes" id="UP000673383">
    <property type="component" value="Unassembled WGS sequence"/>
</dbReference>